<feature type="compositionally biased region" description="Polar residues" evidence="6">
    <location>
        <begin position="72"/>
        <end position="81"/>
    </location>
</feature>
<dbReference type="CDD" id="cd22851">
    <property type="entry name" value="SMN_N"/>
    <property type="match status" value="1"/>
</dbReference>
<evidence type="ECO:0000313" key="7">
    <source>
        <dbReference type="EMBL" id="ORY10860.1"/>
    </source>
</evidence>
<evidence type="ECO:0000313" key="8">
    <source>
        <dbReference type="Proteomes" id="UP000193144"/>
    </source>
</evidence>
<dbReference type="EMBL" id="MCFA01000067">
    <property type="protein sequence ID" value="ORY10860.1"/>
    <property type="molecule type" value="Genomic_DNA"/>
</dbReference>
<feature type="compositionally biased region" description="Polar residues" evidence="6">
    <location>
        <begin position="119"/>
        <end position="130"/>
    </location>
</feature>
<gene>
    <name evidence="7" type="ORF">BCR34DRAFT_625060</name>
</gene>
<dbReference type="CDD" id="cd22852">
    <property type="entry name" value="SMN_C"/>
    <property type="match status" value="1"/>
</dbReference>
<evidence type="ECO:0000256" key="4">
    <source>
        <dbReference type="ARBA" id="ARBA00023187"/>
    </source>
</evidence>
<dbReference type="Pfam" id="PF20635">
    <property type="entry name" value="SMN_YG-box"/>
    <property type="match status" value="1"/>
</dbReference>
<accession>A0A1Y1ZKT7</accession>
<proteinExistence type="inferred from homology"/>
<evidence type="ECO:0000256" key="2">
    <source>
        <dbReference type="ARBA" id="ARBA00005371"/>
    </source>
</evidence>
<organism evidence="7 8">
    <name type="scientific">Clohesyomyces aquaticus</name>
    <dbReference type="NCBI Taxonomy" id="1231657"/>
    <lineage>
        <taxon>Eukaryota</taxon>
        <taxon>Fungi</taxon>
        <taxon>Dikarya</taxon>
        <taxon>Ascomycota</taxon>
        <taxon>Pezizomycotina</taxon>
        <taxon>Dothideomycetes</taxon>
        <taxon>Pleosporomycetidae</taxon>
        <taxon>Pleosporales</taxon>
        <taxon>Lindgomycetaceae</taxon>
        <taxon>Clohesyomyces</taxon>
    </lineage>
</organism>
<dbReference type="AlphaFoldDB" id="A0A1Y1ZKT7"/>
<protein>
    <recommendedName>
        <fullName evidence="9">Survival motor neuron Tudor domain-containing protein</fullName>
    </recommendedName>
</protein>
<dbReference type="STRING" id="1231657.A0A1Y1ZKT7"/>
<keyword evidence="5" id="KW-0539">Nucleus</keyword>
<dbReference type="PANTHER" id="PTHR39267">
    <property type="entry name" value="SURVIVAL MOTOR NEURON-LIKE PROTEIN 1"/>
    <property type="match status" value="1"/>
</dbReference>
<evidence type="ECO:0000256" key="5">
    <source>
        <dbReference type="ARBA" id="ARBA00023242"/>
    </source>
</evidence>
<dbReference type="InterPro" id="IPR040424">
    <property type="entry name" value="Smn1"/>
</dbReference>
<dbReference type="PANTHER" id="PTHR39267:SF1">
    <property type="entry name" value="SURVIVAL MOTOR NEURON PROTEIN"/>
    <property type="match status" value="1"/>
</dbReference>
<dbReference type="GO" id="GO:0006397">
    <property type="term" value="P:mRNA processing"/>
    <property type="evidence" value="ECO:0007669"/>
    <property type="project" value="UniProtKB-KW"/>
</dbReference>
<keyword evidence="8" id="KW-1185">Reference proteome</keyword>
<dbReference type="GO" id="GO:0005634">
    <property type="term" value="C:nucleus"/>
    <property type="evidence" value="ECO:0007669"/>
    <property type="project" value="UniProtKB-SubCell"/>
</dbReference>
<evidence type="ECO:0000256" key="1">
    <source>
        <dbReference type="ARBA" id="ARBA00004123"/>
    </source>
</evidence>
<dbReference type="Proteomes" id="UP000193144">
    <property type="component" value="Unassembled WGS sequence"/>
</dbReference>
<feature type="compositionally biased region" description="Acidic residues" evidence="6">
    <location>
        <begin position="59"/>
        <end position="68"/>
    </location>
</feature>
<evidence type="ECO:0000256" key="6">
    <source>
        <dbReference type="SAM" id="MobiDB-lite"/>
    </source>
</evidence>
<sequence>MTSGVNLDDRNAWDDSMLVDGWNEVLEEYQKYHSIQAQGKRLEDVLSKEELKELREDYGDLLEEEYEEETRCSNADPNANADQERPDGSAHQTNGDGGIRQDAVQAEEPPAAGHREQQTRAVDSPTSAHNTAHPAAAMPQAILGTVHDENLKNLMMSWYYAGYYTGVYAGQQQGSPPATQAK</sequence>
<comment type="caution">
    <text evidence="7">The sequence shown here is derived from an EMBL/GenBank/DDBJ whole genome shotgun (WGS) entry which is preliminary data.</text>
</comment>
<reference evidence="7 8" key="1">
    <citation type="submission" date="2016-07" db="EMBL/GenBank/DDBJ databases">
        <title>Pervasive Adenine N6-methylation of Active Genes in Fungi.</title>
        <authorList>
            <consortium name="DOE Joint Genome Institute"/>
            <person name="Mondo S.J."/>
            <person name="Dannebaum R.O."/>
            <person name="Kuo R.C."/>
            <person name="Labutti K."/>
            <person name="Haridas S."/>
            <person name="Kuo A."/>
            <person name="Salamov A."/>
            <person name="Ahrendt S.R."/>
            <person name="Lipzen A."/>
            <person name="Sullivan W."/>
            <person name="Andreopoulos W.B."/>
            <person name="Clum A."/>
            <person name="Lindquist E."/>
            <person name="Daum C."/>
            <person name="Ramamoorthy G.K."/>
            <person name="Gryganskyi A."/>
            <person name="Culley D."/>
            <person name="Magnuson J.K."/>
            <person name="James T.Y."/>
            <person name="O'Malley M.A."/>
            <person name="Stajich J.E."/>
            <person name="Spatafora J.W."/>
            <person name="Visel A."/>
            <person name="Grigoriev I.V."/>
        </authorList>
    </citation>
    <scope>NUCLEOTIDE SEQUENCE [LARGE SCALE GENOMIC DNA]</scope>
    <source>
        <strain evidence="7 8">CBS 115471</strain>
    </source>
</reference>
<keyword evidence="4" id="KW-0508">mRNA splicing</keyword>
<comment type="similarity">
    <text evidence="2">Belongs to the SMN family.</text>
</comment>
<evidence type="ECO:0000256" key="3">
    <source>
        <dbReference type="ARBA" id="ARBA00022664"/>
    </source>
</evidence>
<name>A0A1Y1ZKT7_9PLEO</name>
<evidence type="ECO:0008006" key="9">
    <source>
        <dbReference type="Google" id="ProtNLM"/>
    </source>
</evidence>
<keyword evidence="3" id="KW-0507">mRNA processing</keyword>
<comment type="subcellular location">
    <subcellularLocation>
        <location evidence="1">Nucleus</location>
    </subcellularLocation>
</comment>
<feature type="region of interest" description="Disordered" evidence="6">
    <location>
        <begin position="58"/>
        <end position="133"/>
    </location>
</feature>
<dbReference type="InterPro" id="IPR047313">
    <property type="entry name" value="SMN_C"/>
</dbReference>
<dbReference type="OrthoDB" id="197400at2759"/>
<dbReference type="GO" id="GO:0008380">
    <property type="term" value="P:RNA splicing"/>
    <property type="evidence" value="ECO:0007669"/>
    <property type="project" value="UniProtKB-KW"/>
</dbReference>